<organism evidence="2 3">
    <name type="scientific">Saponaria officinalis</name>
    <name type="common">Common soapwort</name>
    <name type="synonym">Lychnis saponaria</name>
    <dbReference type="NCBI Taxonomy" id="3572"/>
    <lineage>
        <taxon>Eukaryota</taxon>
        <taxon>Viridiplantae</taxon>
        <taxon>Streptophyta</taxon>
        <taxon>Embryophyta</taxon>
        <taxon>Tracheophyta</taxon>
        <taxon>Spermatophyta</taxon>
        <taxon>Magnoliopsida</taxon>
        <taxon>eudicotyledons</taxon>
        <taxon>Gunneridae</taxon>
        <taxon>Pentapetalae</taxon>
        <taxon>Caryophyllales</taxon>
        <taxon>Caryophyllaceae</taxon>
        <taxon>Caryophylleae</taxon>
        <taxon>Saponaria</taxon>
    </lineage>
</organism>
<evidence type="ECO:0000313" key="3">
    <source>
        <dbReference type="Proteomes" id="UP001443914"/>
    </source>
</evidence>
<protein>
    <recommendedName>
        <fullName evidence="1">Protein kinase domain-containing protein</fullName>
    </recommendedName>
</protein>
<name>A0AAW1K3S2_SAPOF</name>
<keyword evidence="3" id="KW-1185">Reference proteome</keyword>
<dbReference type="InterPro" id="IPR000719">
    <property type="entry name" value="Prot_kinase_dom"/>
</dbReference>
<evidence type="ECO:0000313" key="2">
    <source>
        <dbReference type="EMBL" id="KAK9713626.1"/>
    </source>
</evidence>
<comment type="caution">
    <text evidence="2">The sequence shown here is derived from an EMBL/GenBank/DDBJ whole genome shotgun (WGS) entry which is preliminary data.</text>
</comment>
<dbReference type="Proteomes" id="UP001443914">
    <property type="component" value="Unassembled WGS sequence"/>
</dbReference>
<sequence>MFFVDEGKIYIGMDFPREHISTCLQFIYPRAAWYTRDLILALVAAHEAGILHRRITIDKLFVGFNSEVRIADFGWCIFEERVSHEESDDVRDVISIAQELLSYVEAGPASLSFLTTDHPSLESMIRHPWLSLE</sequence>
<dbReference type="GO" id="GO:0004672">
    <property type="term" value="F:protein kinase activity"/>
    <property type="evidence" value="ECO:0007669"/>
    <property type="project" value="InterPro"/>
</dbReference>
<proteinExistence type="predicted"/>
<dbReference type="InterPro" id="IPR011009">
    <property type="entry name" value="Kinase-like_dom_sf"/>
</dbReference>
<gene>
    <name evidence="2" type="ORF">RND81_06G040800</name>
</gene>
<dbReference type="SUPFAM" id="SSF56112">
    <property type="entry name" value="Protein kinase-like (PK-like)"/>
    <property type="match status" value="1"/>
</dbReference>
<dbReference type="AlphaFoldDB" id="A0AAW1K3S2"/>
<accession>A0AAW1K3S2</accession>
<dbReference type="EMBL" id="JBDFQZ010000006">
    <property type="protein sequence ID" value="KAK9713626.1"/>
    <property type="molecule type" value="Genomic_DNA"/>
</dbReference>
<dbReference type="Gene3D" id="1.10.510.10">
    <property type="entry name" value="Transferase(Phosphotransferase) domain 1"/>
    <property type="match status" value="1"/>
</dbReference>
<feature type="domain" description="Protein kinase" evidence="1">
    <location>
        <begin position="1"/>
        <end position="133"/>
    </location>
</feature>
<dbReference type="GO" id="GO:0005524">
    <property type="term" value="F:ATP binding"/>
    <property type="evidence" value="ECO:0007669"/>
    <property type="project" value="InterPro"/>
</dbReference>
<evidence type="ECO:0000259" key="1">
    <source>
        <dbReference type="PROSITE" id="PS50011"/>
    </source>
</evidence>
<reference evidence="2" key="1">
    <citation type="submission" date="2024-03" db="EMBL/GenBank/DDBJ databases">
        <title>WGS assembly of Saponaria officinalis var. Norfolk2.</title>
        <authorList>
            <person name="Jenkins J."/>
            <person name="Shu S."/>
            <person name="Grimwood J."/>
            <person name="Barry K."/>
            <person name="Goodstein D."/>
            <person name="Schmutz J."/>
            <person name="Leebens-Mack J."/>
            <person name="Osbourn A."/>
        </authorList>
    </citation>
    <scope>NUCLEOTIDE SEQUENCE [LARGE SCALE GENOMIC DNA]</scope>
    <source>
        <strain evidence="2">JIC</strain>
    </source>
</reference>
<dbReference type="PROSITE" id="PS50011">
    <property type="entry name" value="PROTEIN_KINASE_DOM"/>
    <property type="match status" value="1"/>
</dbReference>